<gene>
    <name evidence="1" type="ORF">EgrG_002051900</name>
</gene>
<dbReference type="EMBL" id="CBLN010003739">
    <property type="protein sequence ID" value="CDI70115.1"/>
    <property type="molecule type" value="Genomic_DNA"/>
</dbReference>
<organism evidence="1">
    <name type="scientific">Echinococcus granulosus</name>
    <name type="common">Hydatid tapeworm</name>
    <dbReference type="NCBI Taxonomy" id="6210"/>
    <lineage>
        <taxon>Eukaryota</taxon>
        <taxon>Metazoa</taxon>
        <taxon>Spiralia</taxon>
        <taxon>Lophotrochozoa</taxon>
        <taxon>Platyhelminthes</taxon>
        <taxon>Cestoda</taxon>
        <taxon>Eucestoda</taxon>
        <taxon>Cyclophyllidea</taxon>
        <taxon>Taeniidae</taxon>
        <taxon>Echinococcus</taxon>
        <taxon>Echinococcus granulosus group</taxon>
    </lineage>
</organism>
<evidence type="ECO:0000313" key="1">
    <source>
        <dbReference type="EMBL" id="CDI70115.1"/>
    </source>
</evidence>
<reference evidence="1 2" key="1">
    <citation type="journal article" date="2013" name="Nature">
        <title>The genomes of four tapeworm species reveal adaptations to parasitism.</title>
        <authorList>
            <person name="Tsai I.J."/>
            <person name="Zarowiecki M."/>
            <person name="Holroyd N."/>
            <person name="Garciarrubio A."/>
            <person name="Sanchez-Flores A."/>
            <person name="Brooks K.L."/>
            <person name="Tracey A."/>
            <person name="Bobes R.J."/>
            <person name="Fragoso G."/>
            <person name="Sciutto E."/>
            <person name="Aslett M."/>
            <person name="Beasley H."/>
            <person name="Bennett H.M."/>
            <person name="Cai J."/>
            <person name="Camicia F."/>
            <person name="Clark R."/>
            <person name="Cucher M."/>
            <person name="De Silva N."/>
            <person name="Day T.A."/>
            <person name="Deplazes P."/>
            <person name="Estrada K."/>
            <person name="Fernandez C."/>
            <person name="Holland P.W."/>
            <person name="Hou J."/>
            <person name="Hu S."/>
            <person name="Huckvale T."/>
            <person name="Hung S.S."/>
            <person name="Kamenetzky L."/>
            <person name="Keane J.A."/>
            <person name="Kiss F."/>
            <person name="Koziol U."/>
            <person name="Lambert O."/>
            <person name="Liu K."/>
            <person name="Luo X."/>
            <person name="Luo Y."/>
            <person name="Macchiaroli N."/>
            <person name="Nichol S."/>
            <person name="Paps J."/>
            <person name="Parkinson J."/>
            <person name="Pouchkina-Stantcheva N."/>
            <person name="Riddiford N."/>
            <person name="Rosenzvit M."/>
            <person name="Salinas G."/>
            <person name="Wasmuth J.D."/>
            <person name="Zamanian M."/>
            <person name="Zheng Y."/>
            <person name="Cai X."/>
            <person name="Soberon X."/>
            <person name="Olson P.D."/>
            <person name="Laclette J.P."/>
            <person name="Brehm K."/>
            <person name="Berriman M."/>
            <person name="Garciarrubio A."/>
            <person name="Bobes R.J."/>
            <person name="Fragoso G."/>
            <person name="Sanchez-Flores A."/>
            <person name="Estrada K."/>
            <person name="Cevallos M.A."/>
            <person name="Morett E."/>
            <person name="Gonzalez V."/>
            <person name="Portillo T."/>
            <person name="Ochoa-Leyva A."/>
            <person name="Jose M.V."/>
            <person name="Sciutto E."/>
            <person name="Landa A."/>
            <person name="Jimenez L."/>
            <person name="Valdes V."/>
            <person name="Carrero J.C."/>
            <person name="Larralde C."/>
            <person name="Morales-Montor J."/>
            <person name="Limon-Lason J."/>
            <person name="Soberon X."/>
            <person name="Laclette J.P."/>
        </authorList>
    </citation>
    <scope>NUCLEOTIDE SEQUENCE [LARGE SCALE GENOMIC DNA]</scope>
</reference>
<evidence type="ECO:0000313" key="3">
    <source>
        <dbReference type="WBParaSite" id="EgrG_002051900"/>
    </source>
</evidence>
<accession>U6FTW1</accession>
<name>U6FTW1_ECHGR</name>
<sequence>MESTGADVPKKTDEDLFAALGGTVLDLRMADSKLLDAARTKLEMLSLTGDEMICLLVRRVTNHPFAVHKAQDASVWRKRITNQQDVIATQKSLKSPLCETATLEEMIITWMHLSDLLGKINRHLSDLSLVNCDGGASPPRFVIHCDTSDQM</sequence>
<dbReference type="AlphaFoldDB" id="U6FTW1"/>
<dbReference type="OrthoDB" id="6317304at2759"/>
<dbReference type="Proteomes" id="UP000492820">
    <property type="component" value="Unassembled WGS sequence"/>
</dbReference>
<dbReference type="WBParaSite" id="EgrG_002051900">
    <property type="protein sequence ID" value="EgrG_002051900"/>
    <property type="gene ID" value="EgrG_002051900"/>
</dbReference>
<protein>
    <submittedName>
        <fullName evidence="3">DEDD_Tnp_IS110 domain-containing protein</fullName>
    </submittedName>
</protein>
<reference evidence="3" key="2">
    <citation type="submission" date="2020-10" db="UniProtKB">
        <authorList>
            <consortium name="WormBaseParasite"/>
        </authorList>
    </citation>
    <scope>IDENTIFICATION</scope>
</reference>
<proteinExistence type="predicted"/>
<evidence type="ECO:0000313" key="2">
    <source>
        <dbReference type="Proteomes" id="UP000492820"/>
    </source>
</evidence>